<dbReference type="NCBIfam" id="TIGR03853">
    <property type="entry name" value="matur_matur"/>
    <property type="match status" value="1"/>
</dbReference>
<evidence type="ECO:0008006" key="3">
    <source>
        <dbReference type="Google" id="ProtNLM"/>
    </source>
</evidence>
<dbReference type="EMBL" id="JOJP01000001">
    <property type="protein sequence ID" value="KEI71694.1"/>
    <property type="molecule type" value="Genomic_DNA"/>
</dbReference>
<dbReference type="Proteomes" id="UP000027997">
    <property type="component" value="Unassembled WGS sequence"/>
</dbReference>
<evidence type="ECO:0000313" key="2">
    <source>
        <dbReference type="Proteomes" id="UP000027997"/>
    </source>
</evidence>
<accession>A0A081KC18</accession>
<keyword evidence="2" id="KW-1185">Reference proteome</keyword>
<protein>
    <recommendedName>
        <fullName evidence="3">Metal-binding protein</fullName>
    </recommendedName>
</protein>
<dbReference type="AlphaFoldDB" id="A0A081KC18"/>
<proteinExistence type="predicted"/>
<name>A0A081KC18_9GAMM</name>
<dbReference type="eggNOG" id="ENOG50333JI">
    <property type="taxonomic scope" value="Bacteria"/>
</dbReference>
<gene>
    <name evidence="1" type="ORF">GV64_13955</name>
</gene>
<dbReference type="InterPro" id="IPR019620">
    <property type="entry name" value="Metal-bd_prot_put"/>
</dbReference>
<reference evidence="1 2" key="1">
    <citation type="submission" date="2014-06" db="EMBL/GenBank/DDBJ databases">
        <title>Whole Genome Sequences of Three Symbiotic Endozoicomonas Bacteria.</title>
        <authorList>
            <person name="Neave M.J."/>
            <person name="Apprill A."/>
            <person name="Voolstra C.R."/>
        </authorList>
    </citation>
    <scope>NUCLEOTIDE SEQUENCE [LARGE SCALE GENOMIC DNA]</scope>
    <source>
        <strain evidence="1 2">DSM 22380</strain>
    </source>
</reference>
<sequence>MESVHGHNVLNLVKEQESALTRDALLVAISEQFGDTARYHTCSARDLTAEELIDQFVEKGKLVEAEGSIQYKGCNCHCH</sequence>
<evidence type="ECO:0000313" key="1">
    <source>
        <dbReference type="EMBL" id="KEI71694.1"/>
    </source>
</evidence>
<organism evidence="1 2">
    <name type="scientific">Endozoicomonas elysicola</name>
    <dbReference type="NCBI Taxonomy" id="305900"/>
    <lineage>
        <taxon>Bacteria</taxon>
        <taxon>Pseudomonadati</taxon>
        <taxon>Pseudomonadota</taxon>
        <taxon>Gammaproteobacteria</taxon>
        <taxon>Oceanospirillales</taxon>
        <taxon>Endozoicomonadaceae</taxon>
        <taxon>Endozoicomonas</taxon>
    </lineage>
</organism>
<comment type="caution">
    <text evidence="1">The sequence shown here is derived from an EMBL/GenBank/DDBJ whole genome shotgun (WGS) entry which is preliminary data.</text>
</comment>
<dbReference type="Pfam" id="PF10678">
    <property type="entry name" value="DUF2492"/>
    <property type="match status" value="1"/>
</dbReference>
<dbReference type="RefSeq" id="WP_020583396.1">
    <property type="nucleotide sequence ID" value="NZ_JOJP01000001.1"/>
</dbReference>